<feature type="region of interest" description="Disordered" evidence="9">
    <location>
        <begin position="1"/>
        <end position="28"/>
    </location>
</feature>
<evidence type="ECO:0000313" key="12">
    <source>
        <dbReference type="Proteomes" id="UP000245764"/>
    </source>
</evidence>
<dbReference type="PANTHER" id="PTHR47634">
    <property type="entry name" value="PROTEIN KINASE DOMAIN-CONTAINING PROTEIN-RELATED"/>
    <property type="match status" value="1"/>
</dbReference>
<keyword evidence="2" id="KW-0723">Serine/threonine-protein kinase</keyword>
<keyword evidence="6" id="KW-0067">ATP-binding</keyword>
<accession>A0A2H1GB20</accession>
<organism evidence="11 12">
    <name type="scientific">Zymoseptoria tritici ST99CH_1E4</name>
    <dbReference type="NCBI Taxonomy" id="1276532"/>
    <lineage>
        <taxon>Eukaryota</taxon>
        <taxon>Fungi</taxon>
        <taxon>Dikarya</taxon>
        <taxon>Ascomycota</taxon>
        <taxon>Pezizomycotina</taxon>
        <taxon>Dothideomycetes</taxon>
        <taxon>Dothideomycetidae</taxon>
        <taxon>Mycosphaerellales</taxon>
        <taxon>Mycosphaerellaceae</taxon>
        <taxon>Zymoseptoria</taxon>
    </lineage>
</organism>
<evidence type="ECO:0000256" key="1">
    <source>
        <dbReference type="ARBA" id="ARBA00012513"/>
    </source>
</evidence>
<evidence type="ECO:0000256" key="7">
    <source>
        <dbReference type="ARBA" id="ARBA00047899"/>
    </source>
</evidence>
<dbReference type="InterPro" id="IPR011009">
    <property type="entry name" value="Kinase-like_dom_sf"/>
</dbReference>
<sequence length="193" mass="21302">MVDTKQLRKQIMSPESRNDTATVKNQRTSDANHSVEVKIKLADLGAAFPFGELPEDTVIPIALRAPEVILKSAFDHHIDVWSFGCLAFEILTGDNLFSVFPLPIDLDDQIDDDHLLQIANTLGPIPSSIFARWSRGSRCLDGDMNHVWDSLWRRVYATKAKGDESSGDKAGAIISKETRGFSRSTTSSLSKGD</sequence>
<name>A0A2H1GB20_ZYMTR</name>
<evidence type="ECO:0000256" key="8">
    <source>
        <dbReference type="ARBA" id="ARBA00048679"/>
    </source>
</evidence>
<dbReference type="Pfam" id="PF00069">
    <property type="entry name" value="Pkinase"/>
    <property type="match status" value="1"/>
</dbReference>
<feature type="compositionally biased region" description="Polar residues" evidence="9">
    <location>
        <begin position="181"/>
        <end position="193"/>
    </location>
</feature>
<evidence type="ECO:0000256" key="5">
    <source>
        <dbReference type="ARBA" id="ARBA00022777"/>
    </source>
</evidence>
<feature type="compositionally biased region" description="Polar residues" evidence="9">
    <location>
        <begin position="13"/>
        <end position="28"/>
    </location>
</feature>
<evidence type="ECO:0000256" key="3">
    <source>
        <dbReference type="ARBA" id="ARBA00022679"/>
    </source>
</evidence>
<gene>
    <name evidence="11" type="ORF">ZT1E4_G4973</name>
</gene>
<reference evidence="12" key="1">
    <citation type="submission" date="2017-05" db="EMBL/GenBank/DDBJ databases">
        <authorList>
            <person name="Song R."/>
            <person name="Chenine A.L."/>
            <person name="Ruprecht R.M."/>
        </authorList>
    </citation>
    <scope>NUCLEOTIDE SEQUENCE [LARGE SCALE GENOMIC DNA]</scope>
</reference>
<evidence type="ECO:0000259" key="10">
    <source>
        <dbReference type="PROSITE" id="PS50011"/>
    </source>
</evidence>
<dbReference type="GO" id="GO:0005524">
    <property type="term" value="F:ATP binding"/>
    <property type="evidence" value="ECO:0007669"/>
    <property type="project" value="UniProtKB-KW"/>
</dbReference>
<evidence type="ECO:0000256" key="6">
    <source>
        <dbReference type="ARBA" id="ARBA00022840"/>
    </source>
</evidence>
<keyword evidence="4" id="KW-0547">Nucleotide-binding</keyword>
<comment type="catalytic activity">
    <reaction evidence="7">
        <text>L-threonyl-[protein] + ATP = O-phospho-L-threonyl-[protein] + ADP + H(+)</text>
        <dbReference type="Rhea" id="RHEA:46608"/>
        <dbReference type="Rhea" id="RHEA-COMP:11060"/>
        <dbReference type="Rhea" id="RHEA-COMP:11605"/>
        <dbReference type="ChEBI" id="CHEBI:15378"/>
        <dbReference type="ChEBI" id="CHEBI:30013"/>
        <dbReference type="ChEBI" id="CHEBI:30616"/>
        <dbReference type="ChEBI" id="CHEBI:61977"/>
        <dbReference type="ChEBI" id="CHEBI:456216"/>
        <dbReference type="EC" id="2.7.11.1"/>
    </reaction>
</comment>
<dbReference type="SUPFAM" id="SSF56112">
    <property type="entry name" value="Protein kinase-like (PK-like)"/>
    <property type="match status" value="1"/>
</dbReference>
<dbReference type="GO" id="GO:0005737">
    <property type="term" value="C:cytoplasm"/>
    <property type="evidence" value="ECO:0007669"/>
    <property type="project" value="TreeGrafter"/>
</dbReference>
<dbReference type="PROSITE" id="PS50011">
    <property type="entry name" value="PROTEIN_KINASE_DOM"/>
    <property type="match status" value="1"/>
</dbReference>
<dbReference type="EC" id="2.7.11.1" evidence="1"/>
<dbReference type="GO" id="GO:0000245">
    <property type="term" value="P:spliceosomal complex assembly"/>
    <property type="evidence" value="ECO:0007669"/>
    <property type="project" value="TreeGrafter"/>
</dbReference>
<dbReference type="InterPro" id="IPR000719">
    <property type="entry name" value="Prot_kinase_dom"/>
</dbReference>
<dbReference type="EMBL" id="LT854256">
    <property type="protein sequence ID" value="SMR50755.1"/>
    <property type="molecule type" value="Genomic_DNA"/>
</dbReference>
<dbReference type="Proteomes" id="UP000245764">
    <property type="component" value="Chromosome 4"/>
</dbReference>
<dbReference type="PANTHER" id="PTHR47634:SF9">
    <property type="entry name" value="PROTEIN KINASE DOMAIN-CONTAINING PROTEIN-RELATED"/>
    <property type="match status" value="1"/>
</dbReference>
<evidence type="ECO:0000256" key="9">
    <source>
        <dbReference type="SAM" id="MobiDB-lite"/>
    </source>
</evidence>
<dbReference type="GO" id="GO:0005634">
    <property type="term" value="C:nucleus"/>
    <property type="evidence" value="ECO:0007669"/>
    <property type="project" value="TreeGrafter"/>
</dbReference>
<comment type="catalytic activity">
    <reaction evidence="8">
        <text>L-seryl-[protein] + ATP = O-phospho-L-seryl-[protein] + ADP + H(+)</text>
        <dbReference type="Rhea" id="RHEA:17989"/>
        <dbReference type="Rhea" id="RHEA-COMP:9863"/>
        <dbReference type="Rhea" id="RHEA-COMP:11604"/>
        <dbReference type="ChEBI" id="CHEBI:15378"/>
        <dbReference type="ChEBI" id="CHEBI:29999"/>
        <dbReference type="ChEBI" id="CHEBI:30616"/>
        <dbReference type="ChEBI" id="CHEBI:83421"/>
        <dbReference type="ChEBI" id="CHEBI:456216"/>
        <dbReference type="EC" id="2.7.11.1"/>
    </reaction>
</comment>
<evidence type="ECO:0000256" key="4">
    <source>
        <dbReference type="ARBA" id="ARBA00022741"/>
    </source>
</evidence>
<dbReference type="AlphaFoldDB" id="A0A2H1GB20"/>
<evidence type="ECO:0000256" key="2">
    <source>
        <dbReference type="ARBA" id="ARBA00022527"/>
    </source>
</evidence>
<dbReference type="GO" id="GO:0050684">
    <property type="term" value="P:regulation of mRNA processing"/>
    <property type="evidence" value="ECO:0007669"/>
    <property type="project" value="TreeGrafter"/>
</dbReference>
<feature type="region of interest" description="Disordered" evidence="9">
    <location>
        <begin position="161"/>
        <end position="193"/>
    </location>
</feature>
<protein>
    <recommendedName>
        <fullName evidence="1">non-specific serine/threonine protein kinase</fullName>
        <ecNumber evidence="1">2.7.11.1</ecNumber>
    </recommendedName>
</protein>
<dbReference type="GO" id="GO:0004674">
    <property type="term" value="F:protein serine/threonine kinase activity"/>
    <property type="evidence" value="ECO:0007669"/>
    <property type="project" value="UniProtKB-KW"/>
</dbReference>
<dbReference type="InterPro" id="IPR051334">
    <property type="entry name" value="SRPK"/>
</dbReference>
<dbReference type="Gene3D" id="1.10.510.10">
    <property type="entry name" value="Transferase(Phosphotransferase) domain 1"/>
    <property type="match status" value="1"/>
</dbReference>
<keyword evidence="5" id="KW-0418">Kinase</keyword>
<evidence type="ECO:0000313" key="11">
    <source>
        <dbReference type="EMBL" id="SMR50755.1"/>
    </source>
</evidence>
<feature type="domain" description="Protein kinase" evidence="10">
    <location>
        <begin position="1"/>
        <end position="193"/>
    </location>
</feature>
<keyword evidence="3" id="KW-0808">Transferase</keyword>
<proteinExistence type="predicted"/>